<name>A0A6A6GDE2_9PEZI</name>
<organism evidence="8 9">
    <name type="scientific">Elsinoe ampelina</name>
    <dbReference type="NCBI Taxonomy" id="302913"/>
    <lineage>
        <taxon>Eukaryota</taxon>
        <taxon>Fungi</taxon>
        <taxon>Dikarya</taxon>
        <taxon>Ascomycota</taxon>
        <taxon>Pezizomycotina</taxon>
        <taxon>Dothideomycetes</taxon>
        <taxon>Dothideomycetidae</taxon>
        <taxon>Myriangiales</taxon>
        <taxon>Elsinoaceae</taxon>
        <taxon>Elsinoe</taxon>
    </lineage>
</organism>
<keyword evidence="4 6" id="KW-0472">Membrane</keyword>
<evidence type="ECO:0000256" key="6">
    <source>
        <dbReference type="SAM" id="Phobius"/>
    </source>
</evidence>
<protein>
    <recommendedName>
        <fullName evidence="7">Rhodopsin domain-containing protein</fullName>
    </recommendedName>
</protein>
<proteinExistence type="inferred from homology"/>
<dbReference type="Proteomes" id="UP000799538">
    <property type="component" value="Unassembled WGS sequence"/>
</dbReference>
<dbReference type="EMBL" id="ML992506">
    <property type="protein sequence ID" value="KAF2223687.1"/>
    <property type="molecule type" value="Genomic_DNA"/>
</dbReference>
<feature type="transmembrane region" description="Helical" evidence="6">
    <location>
        <begin position="193"/>
        <end position="217"/>
    </location>
</feature>
<keyword evidence="2 6" id="KW-0812">Transmembrane</keyword>
<dbReference type="PANTHER" id="PTHR33048:SF129">
    <property type="entry name" value="INTEGRAL MEMBRANE PROTEIN-RELATED"/>
    <property type="match status" value="1"/>
</dbReference>
<feature type="transmembrane region" description="Helical" evidence="6">
    <location>
        <begin position="108"/>
        <end position="132"/>
    </location>
</feature>
<feature type="domain" description="Rhodopsin" evidence="7">
    <location>
        <begin position="46"/>
        <end position="290"/>
    </location>
</feature>
<evidence type="ECO:0000256" key="5">
    <source>
        <dbReference type="ARBA" id="ARBA00038359"/>
    </source>
</evidence>
<gene>
    <name evidence="8" type="ORF">BDZ85DRAFT_112846</name>
</gene>
<keyword evidence="3 6" id="KW-1133">Transmembrane helix</keyword>
<evidence type="ECO:0000313" key="9">
    <source>
        <dbReference type="Proteomes" id="UP000799538"/>
    </source>
</evidence>
<comment type="similarity">
    <text evidence="5">Belongs to the SAT4 family.</text>
</comment>
<sequence length="389" mass="43165">MAVVIPPKVVASWPPPNLVDPEIRGPSYVVSSSIFFSLSVIVVSTRLWYRHTKKQLWWDDLLAVLALVFTAALTIVVGFAAYRGGWRQHLWDVIYDKKTLSRSLRFAYVAYILYGIAATLSRCASLVFFYRLFGRRGGSNAWKWTLHGCIGGIILCNLIFACLTALGCRPIKLFWTLPAPKDIREKCVDVDTIVLAFSIINVIQDLMTMLLPIPIVYKLQMPLRERIGVIVTLTIGSAATISGAIKSYYIWLTFFGGQYDRTWWILTGWIAGLAEINVIIVRTSTSPFLSAVTDISQICSCAPALKPLLYPFAKKTLTRMGITSGGDGTLMNSIRKVKVGSGSKHTRLGSLDGAMLERGESRGGINRGDLGKDDRTVVVTRSYEVDRRG</sequence>
<comment type="subcellular location">
    <subcellularLocation>
        <location evidence="1">Membrane</location>
        <topology evidence="1">Multi-pass membrane protein</topology>
    </subcellularLocation>
</comment>
<dbReference type="InterPro" id="IPR052337">
    <property type="entry name" value="SAT4-like"/>
</dbReference>
<evidence type="ECO:0000256" key="3">
    <source>
        <dbReference type="ARBA" id="ARBA00022989"/>
    </source>
</evidence>
<dbReference type="OrthoDB" id="3934549at2759"/>
<feature type="transmembrane region" description="Helical" evidence="6">
    <location>
        <begin position="229"/>
        <end position="251"/>
    </location>
</feature>
<feature type="transmembrane region" description="Helical" evidence="6">
    <location>
        <begin position="61"/>
        <end position="82"/>
    </location>
</feature>
<evidence type="ECO:0000256" key="4">
    <source>
        <dbReference type="ARBA" id="ARBA00023136"/>
    </source>
</evidence>
<reference evidence="9" key="1">
    <citation type="journal article" date="2020" name="Stud. Mycol.">
        <title>101 Dothideomycetes genomes: A test case for predicting lifestyles and emergence of pathogens.</title>
        <authorList>
            <person name="Haridas S."/>
            <person name="Albert R."/>
            <person name="Binder M."/>
            <person name="Bloem J."/>
            <person name="LaButti K."/>
            <person name="Salamov A."/>
            <person name="Andreopoulos B."/>
            <person name="Baker S."/>
            <person name="Barry K."/>
            <person name="Bills G."/>
            <person name="Bluhm B."/>
            <person name="Cannon C."/>
            <person name="Castanera R."/>
            <person name="Culley D."/>
            <person name="Daum C."/>
            <person name="Ezra D."/>
            <person name="Gonzalez J."/>
            <person name="Henrissat B."/>
            <person name="Kuo A."/>
            <person name="Liang C."/>
            <person name="Lipzen A."/>
            <person name="Lutzoni F."/>
            <person name="Magnuson J."/>
            <person name="Mondo S."/>
            <person name="Nolan M."/>
            <person name="Ohm R."/>
            <person name="Pangilinan J."/>
            <person name="Park H.-J."/>
            <person name="Ramirez L."/>
            <person name="Alfaro M."/>
            <person name="Sun H."/>
            <person name="Tritt A."/>
            <person name="Yoshinaga Y."/>
            <person name="Zwiers L.-H."/>
            <person name="Turgeon B."/>
            <person name="Goodwin S."/>
            <person name="Spatafora J."/>
            <person name="Crous P."/>
            <person name="Grigoriev I."/>
        </authorList>
    </citation>
    <scope>NUCLEOTIDE SEQUENCE [LARGE SCALE GENOMIC DNA]</scope>
    <source>
        <strain evidence="9">CECT 20119</strain>
    </source>
</reference>
<feature type="transmembrane region" description="Helical" evidence="6">
    <location>
        <begin position="144"/>
        <end position="166"/>
    </location>
</feature>
<evidence type="ECO:0000256" key="1">
    <source>
        <dbReference type="ARBA" id="ARBA00004141"/>
    </source>
</evidence>
<evidence type="ECO:0000259" key="7">
    <source>
        <dbReference type="Pfam" id="PF20684"/>
    </source>
</evidence>
<dbReference type="Pfam" id="PF20684">
    <property type="entry name" value="Fung_rhodopsin"/>
    <property type="match status" value="1"/>
</dbReference>
<evidence type="ECO:0000256" key="2">
    <source>
        <dbReference type="ARBA" id="ARBA00022692"/>
    </source>
</evidence>
<evidence type="ECO:0000313" key="8">
    <source>
        <dbReference type="EMBL" id="KAF2223687.1"/>
    </source>
</evidence>
<keyword evidence="9" id="KW-1185">Reference proteome</keyword>
<dbReference type="PANTHER" id="PTHR33048">
    <property type="entry name" value="PTH11-LIKE INTEGRAL MEMBRANE PROTEIN (AFU_ORTHOLOGUE AFUA_5G11245)"/>
    <property type="match status" value="1"/>
</dbReference>
<dbReference type="InterPro" id="IPR049326">
    <property type="entry name" value="Rhodopsin_dom_fungi"/>
</dbReference>
<dbReference type="AlphaFoldDB" id="A0A6A6GDE2"/>
<feature type="transmembrane region" description="Helical" evidence="6">
    <location>
        <begin position="28"/>
        <end position="49"/>
    </location>
</feature>
<accession>A0A6A6GDE2</accession>
<dbReference type="GO" id="GO:0016020">
    <property type="term" value="C:membrane"/>
    <property type="evidence" value="ECO:0007669"/>
    <property type="project" value="UniProtKB-SubCell"/>
</dbReference>